<dbReference type="InterPro" id="IPR002075">
    <property type="entry name" value="NTF2_dom"/>
</dbReference>
<organism evidence="2 3">
    <name type="scientific">Phellinidium pouzarii</name>
    <dbReference type="NCBI Taxonomy" id="167371"/>
    <lineage>
        <taxon>Eukaryota</taxon>
        <taxon>Fungi</taxon>
        <taxon>Dikarya</taxon>
        <taxon>Basidiomycota</taxon>
        <taxon>Agaricomycotina</taxon>
        <taxon>Agaricomycetes</taxon>
        <taxon>Hymenochaetales</taxon>
        <taxon>Hymenochaetaceae</taxon>
        <taxon>Phellinidium</taxon>
    </lineage>
</organism>
<evidence type="ECO:0000259" key="1">
    <source>
        <dbReference type="Pfam" id="PF22602"/>
    </source>
</evidence>
<gene>
    <name evidence="2" type="ORF">EW145_g1109</name>
</gene>
<dbReference type="SUPFAM" id="SSF54427">
    <property type="entry name" value="NTF2-like"/>
    <property type="match status" value="1"/>
</dbReference>
<dbReference type="EMBL" id="SGPK01000028">
    <property type="protein sequence ID" value="THH10748.1"/>
    <property type="molecule type" value="Genomic_DNA"/>
</dbReference>
<proteinExistence type="predicted"/>
<comment type="caution">
    <text evidence="2">The sequence shown here is derived from an EMBL/GenBank/DDBJ whole genome shotgun (WGS) entry which is preliminary data.</text>
</comment>
<reference evidence="2 3" key="1">
    <citation type="submission" date="2019-02" db="EMBL/GenBank/DDBJ databases">
        <title>Genome sequencing of the rare red list fungi Phellinidium pouzarii.</title>
        <authorList>
            <person name="Buettner E."/>
            <person name="Kellner H."/>
        </authorList>
    </citation>
    <scope>NUCLEOTIDE SEQUENCE [LARGE SCALE GENOMIC DNA]</scope>
    <source>
        <strain evidence="2 3">DSM 108285</strain>
    </source>
</reference>
<protein>
    <recommendedName>
        <fullName evidence="1">Nuclear transport factor 2 domain-containing protein</fullName>
    </recommendedName>
</protein>
<dbReference type="OrthoDB" id="3265156at2759"/>
<evidence type="ECO:0000313" key="3">
    <source>
        <dbReference type="Proteomes" id="UP000308199"/>
    </source>
</evidence>
<dbReference type="Pfam" id="PF22602">
    <property type="entry name" value="NXF_NTF2"/>
    <property type="match status" value="1"/>
</dbReference>
<dbReference type="InterPro" id="IPR032710">
    <property type="entry name" value="NTF2-like_dom_sf"/>
</dbReference>
<evidence type="ECO:0000313" key="2">
    <source>
        <dbReference type="EMBL" id="THH10748.1"/>
    </source>
</evidence>
<accession>A0A4S4LHI8</accession>
<feature type="domain" description="Nuclear transport factor 2" evidence="1">
    <location>
        <begin position="25"/>
        <end position="90"/>
    </location>
</feature>
<dbReference type="Gene3D" id="3.10.450.50">
    <property type="match status" value="1"/>
</dbReference>
<keyword evidence="3" id="KW-1185">Reference proteome</keyword>
<name>A0A4S4LHI8_9AGAM</name>
<dbReference type="Proteomes" id="UP000308199">
    <property type="component" value="Unassembled WGS sequence"/>
</dbReference>
<sequence>MKDEAQALLDEEESRRASELEDMSVDFLKRYAETFDTDRKDLASAYASDASFSYCIHDIVSLNSLAAAFTNPGEVQRFAPRKGSRNLMATLLKKEQGASIDSHLTSLLFYKGLRVRMLNGPLVDYGQLSQSAINSL</sequence>
<dbReference type="AlphaFoldDB" id="A0A4S4LHI8"/>